<keyword evidence="2" id="KW-0479">Metal-binding</keyword>
<keyword evidence="3 6" id="KW-0378">Hydrolase</keyword>
<evidence type="ECO:0000259" key="5">
    <source>
        <dbReference type="SMART" id="SM00849"/>
    </source>
</evidence>
<dbReference type="EMBL" id="CP027033">
    <property type="protein sequence ID" value="AXR80291.1"/>
    <property type="molecule type" value="Genomic_DNA"/>
</dbReference>
<evidence type="ECO:0000256" key="1">
    <source>
        <dbReference type="ARBA" id="ARBA00001947"/>
    </source>
</evidence>
<accession>A0A346PL96</accession>
<dbReference type="AlphaFoldDB" id="A0A346PL96"/>
<dbReference type="RefSeq" id="WP_117367122.1">
    <property type="nucleotide sequence ID" value="NZ_CP027033.1"/>
</dbReference>
<dbReference type="PANTHER" id="PTHR46233:SF3">
    <property type="entry name" value="HYDROXYACYLGLUTATHIONE HYDROLASE GLOC"/>
    <property type="match status" value="1"/>
</dbReference>
<reference evidence="7" key="1">
    <citation type="submission" date="2018-02" db="EMBL/GenBank/DDBJ databases">
        <title>Phenotypic and genomic properties of facultatively anaerobic sulfur-reducing natronoarchaea from hypersaline soda lakes.</title>
        <authorList>
            <person name="Sorokin D.Y."/>
            <person name="Kublanov I.V."/>
            <person name="Roman P."/>
            <person name="Sinninghe Damste J.S."/>
            <person name="Golyshin P.N."/>
            <person name="Rojo D."/>
            <person name="Ciordia S."/>
            <person name="Mena M.D.C."/>
            <person name="Ferrer M."/>
            <person name="Messina E."/>
            <person name="Smedile F."/>
            <person name="La Spada G."/>
            <person name="La Cono V."/>
            <person name="Yakimov M.M."/>
        </authorList>
    </citation>
    <scope>NUCLEOTIDE SEQUENCE [LARGE SCALE GENOMIC DNA]</scope>
    <source>
        <strain evidence="7">AArc-Mg</strain>
    </source>
</reference>
<dbReference type="KEGG" id="nag:AArcMg_0268"/>
<dbReference type="GO" id="GO:0046872">
    <property type="term" value="F:metal ion binding"/>
    <property type="evidence" value="ECO:0007669"/>
    <property type="project" value="UniProtKB-KW"/>
</dbReference>
<dbReference type="GeneID" id="37640752"/>
<protein>
    <submittedName>
        <fullName evidence="6">Hydroxyacylglutathione hydrolase</fullName>
        <ecNumber evidence="6">3.1.2.6</ecNumber>
    </submittedName>
</protein>
<keyword evidence="7" id="KW-1185">Reference proteome</keyword>
<dbReference type="InterPro" id="IPR036866">
    <property type="entry name" value="RibonucZ/Hydroxyglut_hydro"/>
</dbReference>
<proteinExistence type="predicted"/>
<evidence type="ECO:0000256" key="4">
    <source>
        <dbReference type="ARBA" id="ARBA00022833"/>
    </source>
</evidence>
<evidence type="ECO:0000313" key="6">
    <source>
        <dbReference type="EMBL" id="AXR80291.1"/>
    </source>
</evidence>
<dbReference type="SUPFAM" id="SSF56281">
    <property type="entry name" value="Metallo-hydrolase/oxidoreductase"/>
    <property type="match status" value="1"/>
</dbReference>
<dbReference type="SMART" id="SM00849">
    <property type="entry name" value="Lactamase_B"/>
    <property type="match status" value="1"/>
</dbReference>
<feature type="domain" description="Metallo-beta-lactamase" evidence="5">
    <location>
        <begin position="14"/>
        <end position="174"/>
    </location>
</feature>
<keyword evidence="4" id="KW-0862">Zinc</keyword>
<evidence type="ECO:0000313" key="7">
    <source>
        <dbReference type="Proteomes" id="UP000258613"/>
    </source>
</evidence>
<gene>
    <name evidence="6" type="ORF">AArcMg_0268</name>
</gene>
<dbReference type="InterPro" id="IPR051453">
    <property type="entry name" value="MBL_Glyoxalase_II"/>
</dbReference>
<dbReference type="Proteomes" id="UP000258613">
    <property type="component" value="Chromosome"/>
</dbReference>
<dbReference type="Pfam" id="PF00753">
    <property type="entry name" value="Lactamase_B"/>
    <property type="match status" value="1"/>
</dbReference>
<dbReference type="EC" id="3.1.2.6" evidence="6"/>
<dbReference type="GO" id="GO:0004416">
    <property type="term" value="F:hydroxyacylglutathione hydrolase activity"/>
    <property type="evidence" value="ECO:0007669"/>
    <property type="project" value="UniProtKB-EC"/>
</dbReference>
<name>A0A346PL96_9EURY</name>
<dbReference type="PANTHER" id="PTHR46233">
    <property type="entry name" value="HYDROXYACYLGLUTATHIONE HYDROLASE GLOC"/>
    <property type="match status" value="1"/>
</dbReference>
<evidence type="ECO:0000256" key="2">
    <source>
        <dbReference type="ARBA" id="ARBA00022723"/>
    </source>
</evidence>
<sequence>MDIHHVTEDAETFTCNAYLAVGEETTLVDAGGSDGVIDAVREYTDDVDAVVLTHQHGDHVAQLEAVVDAFDPDVYAYADHPKRTHAIEDGDTVQIGDETFDVVYTPGHADDHVSFVSETTLFSGDVVVHNDGAFDYGSFGRTDMAGQSRARLIESIEELLARMPDGVEHLYAGHGDVFDGDVRDVVETALERAENREPKYPDE</sequence>
<dbReference type="CDD" id="cd06262">
    <property type="entry name" value="metallo-hydrolase-like_MBL-fold"/>
    <property type="match status" value="1"/>
</dbReference>
<dbReference type="Gene3D" id="3.60.15.10">
    <property type="entry name" value="Ribonuclease Z/Hydroxyacylglutathione hydrolase-like"/>
    <property type="match status" value="2"/>
</dbReference>
<dbReference type="OrthoDB" id="197151at2157"/>
<evidence type="ECO:0000256" key="3">
    <source>
        <dbReference type="ARBA" id="ARBA00022801"/>
    </source>
</evidence>
<organism evidence="6 7">
    <name type="scientific">Natrarchaeobaculum sulfurireducens</name>
    <dbReference type="NCBI Taxonomy" id="2044521"/>
    <lineage>
        <taxon>Archaea</taxon>
        <taxon>Methanobacteriati</taxon>
        <taxon>Methanobacteriota</taxon>
        <taxon>Stenosarchaea group</taxon>
        <taxon>Halobacteria</taxon>
        <taxon>Halobacteriales</taxon>
        <taxon>Natrialbaceae</taxon>
        <taxon>Natrarchaeobaculum</taxon>
    </lineage>
</organism>
<comment type="cofactor">
    <cofactor evidence="1">
        <name>Zn(2+)</name>
        <dbReference type="ChEBI" id="CHEBI:29105"/>
    </cofactor>
</comment>
<dbReference type="InterPro" id="IPR001279">
    <property type="entry name" value="Metallo-B-lactamas"/>
</dbReference>